<proteinExistence type="predicted"/>
<evidence type="ECO:0000313" key="1">
    <source>
        <dbReference type="EMBL" id="CAH2251377.1"/>
    </source>
</evidence>
<sequence>MAKPNLLNGEEDELQRIVQQRLALYGPNTSAELVTQLFKAAMEEAREKRAYQLQ</sequence>
<feature type="non-terminal residue" evidence="1">
    <location>
        <position position="54"/>
    </location>
</feature>
<organism evidence="1 2">
    <name type="scientific">Pelobates cultripes</name>
    <name type="common">Western spadefoot toad</name>
    <dbReference type="NCBI Taxonomy" id="61616"/>
    <lineage>
        <taxon>Eukaryota</taxon>
        <taxon>Metazoa</taxon>
        <taxon>Chordata</taxon>
        <taxon>Craniata</taxon>
        <taxon>Vertebrata</taxon>
        <taxon>Euteleostomi</taxon>
        <taxon>Amphibia</taxon>
        <taxon>Batrachia</taxon>
        <taxon>Anura</taxon>
        <taxon>Pelobatoidea</taxon>
        <taxon>Pelobatidae</taxon>
        <taxon>Pelobates</taxon>
    </lineage>
</organism>
<keyword evidence="2" id="KW-1185">Reference proteome</keyword>
<dbReference type="EMBL" id="OW240913">
    <property type="protein sequence ID" value="CAH2251377.1"/>
    <property type="molecule type" value="Genomic_DNA"/>
</dbReference>
<gene>
    <name evidence="1" type="ORF">PECUL_23A060542</name>
</gene>
<accession>A0AAD1REN9</accession>
<name>A0AAD1REN9_PELCU</name>
<dbReference type="Proteomes" id="UP001295444">
    <property type="component" value="Chromosome 02"/>
</dbReference>
<reference evidence="1" key="1">
    <citation type="submission" date="2022-03" db="EMBL/GenBank/DDBJ databases">
        <authorList>
            <person name="Alioto T."/>
            <person name="Alioto T."/>
            <person name="Gomez Garrido J."/>
        </authorList>
    </citation>
    <scope>NUCLEOTIDE SEQUENCE</scope>
</reference>
<evidence type="ECO:0000313" key="2">
    <source>
        <dbReference type="Proteomes" id="UP001295444"/>
    </source>
</evidence>
<protein>
    <submittedName>
        <fullName evidence="1">Uncharacterized protein</fullName>
    </submittedName>
</protein>
<dbReference type="AlphaFoldDB" id="A0AAD1REN9"/>